<reference evidence="7 8" key="1">
    <citation type="submission" date="2020-06" db="EMBL/GenBank/DDBJ databases">
        <authorList>
            <person name="Li R."/>
            <person name="Bekaert M."/>
        </authorList>
    </citation>
    <scope>NUCLEOTIDE SEQUENCE [LARGE SCALE GENOMIC DNA]</scope>
    <source>
        <strain evidence="8">wild</strain>
    </source>
</reference>
<proteinExistence type="predicted"/>
<keyword evidence="5" id="KW-1133">Transmembrane helix</keyword>
<feature type="compositionally biased region" description="Basic and acidic residues" evidence="4">
    <location>
        <begin position="220"/>
        <end position="235"/>
    </location>
</feature>
<gene>
    <name evidence="7" type="ORF">MCOR_23386</name>
</gene>
<evidence type="ECO:0000256" key="5">
    <source>
        <dbReference type="SAM" id="Phobius"/>
    </source>
</evidence>
<evidence type="ECO:0000256" key="3">
    <source>
        <dbReference type="ARBA" id="ARBA00022843"/>
    </source>
</evidence>
<dbReference type="InterPro" id="IPR021893">
    <property type="entry name" value="ZMYM2-like_C"/>
</dbReference>
<keyword evidence="5" id="KW-0472">Membrane</keyword>
<keyword evidence="5" id="KW-0812">Transmembrane</keyword>
<dbReference type="Pfam" id="PF12012">
    <property type="entry name" value="DUF3504"/>
    <property type="match status" value="1"/>
</dbReference>
<accession>A0A6J8BWN7</accession>
<protein>
    <recommendedName>
        <fullName evidence="6">ZMYM2-like/QRICH1 C-terminal domain-containing protein</fullName>
    </recommendedName>
</protein>
<dbReference type="EMBL" id="CACVKT020004142">
    <property type="protein sequence ID" value="CAC5388102.1"/>
    <property type="molecule type" value="Genomic_DNA"/>
</dbReference>
<dbReference type="AlphaFoldDB" id="A0A6J8BWN7"/>
<dbReference type="PANTHER" id="PTHR46963">
    <property type="entry name" value="SIMILAR TO RIKEN CDNA E130308A19"/>
    <property type="match status" value="1"/>
</dbReference>
<evidence type="ECO:0000313" key="7">
    <source>
        <dbReference type="EMBL" id="CAC5388102.1"/>
    </source>
</evidence>
<organism evidence="7 8">
    <name type="scientific">Mytilus coruscus</name>
    <name type="common">Sea mussel</name>
    <dbReference type="NCBI Taxonomy" id="42192"/>
    <lineage>
        <taxon>Eukaryota</taxon>
        <taxon>Metazoa</taxon>
        <taxon>Spiralia</taxon>
        <taxon>Lophotrochozoa</taxon>
        <taxon>Mollusca</taxon>
        <taxon>Bivalvia</taxon>
        <taxon>Autobranchia</taxon>
        <taxon>Pteriomorphia</taxon>
        <taxon>Mytilida</taxon>
        <taxon>Mytiloidea</taxon>
        <taxon>Mytilidae</taxon>
        <taxon>Mytilinae</taxon>
        <taxon>Mytilus</taxon>
    </lineage>
</organism>
<keyword evidence="2" id="KW-0597">Phosphoprotein</keyword>
<dbReference type="PANTHER" id="PTHR46963:SF2">
    <property type="match status" value="1"/>
</dbReference>
<evidence type="ECO:0000256" key="2">
    <source>
        <dbReference type="ARBA" id="ARBA00022553"/>
    </source>
</evidence>
<keyword evidence="8" id="KW-1185">Reference proteome</keyword>
<feature type="compositionally biased region" description="Basic and acidic residues" evidence="4">
    <location>
        <begin position="14"/>
        <end position="33"/>
    </location>
</feature>
<keyword evidence="3" id="KW-0832">Ubl conjugation</keyword>
<evidence type="ECO:0000256" key="4">
    <source>
        <dbReference type="SAM" id="MobiDB-lite"/>
    </source>
</evidence>
<keyword evidence="1" id="KW-1017">Isopeptide bond</keyword>
<name>A0A6J8BWN7_MYTCO</name>
<feature type="transmembrane region" description="Helical" evidence="5">
    <location>
        <begin position="173"/>
        <end position="193"/>
    </location>
</feature>
<feature type="region of interest" description="Disordered" evidence="4">
    <location>
        <begin position="215"/>
        <end position="235"/>
    </location>
</feature>
<evidence type="ECO:0000259" key="6">
    <source>
        <dbReference type="Pfam" id="PF12012"/>
    </source>
</evidence>
<dbReference type="InterPro" id="IPR042838">
    <property type="entry name" value="KIAA1958"/>
</dbReference>
<feature type="domain" description="ZMYM2-like/QRICH1 C-terminal" evidence="6">
    <location>
        <begin position="7"/>
        <end position="72"/>
    </location>
</feature>
<sequence length="272" mass="30980">MKKDPVDNRQYLEFSERLTKTRDGTKGKENRKVKPRMYENKSDRCPIQLFKAYLLRRPENAMEPESPFYLTCIVKSSIGPSVTANESDNTYNNVALQKIDRPTVSHQISPPTATSSQSVCSYTAAPNNIHEQSSKGHFSTSILTSNGSIFPANSTESTFGRTFKPRSSTNGEIVVVNVVLVGLCILFIMLIILRKHFNMQVCQTANQKLRSNTINKKPMAQRDRNSVRNNEDENRAVRNSYNEPWELRHNIVHMGELNQQDIINVQLEETET</sequence>
<evidence type="ECO:0000313" key="8">
    <source>
        <dbReference type="Proteomes" id="UP000507470"/>
    </source>
</evidence>
<evidence type="ECO:0000256" key="1">
    <source>
        <dbReference type="ARBA" id="ARBA00022499"/>
    </source>
</evidence>
<dbReference type="Proteomes" id="UP000507470">
    <property type="component" value="Unassembled WGS sequence"/>
</dbReference>
<feature type="region of interest" description="Disordered" evidence="4">
    <location>
        <begin position="1"/>
        <end position="33"/>
    </location>
</feature>